<dbReference type="AlphaFoldDB" id="A0A7G9ZCK9"/>
<proteinExistence type="predicted"/>
<dbReference type="InterPro" id="IPR006657">
    <property type="entry name" value="MoPterin_dinucl-bd_dom"/>
</dbReference>
<feature type="domain" description="Molybdopterin dinucleotide-binding" evidence="1">
    <location>
        <begin position="20"/>
        <end position="69"/>
    </location>
</feature>
<reference evidence="2" key="1">
    <citation type="submission" date="2020-06" db="EMBL/GenBank/DDBJ databases">
        <title>Unique genomic features of the anaerobic methanotrophic archaea.</title>
        <authorList>
            <person name="Chadwick G.L."/>
            <person name="Skennerton C.T."/>
            <person name="Laso-Perez R."/>
            <person name="Leu A.O."/>
            <person name="Speth D.R."/>
            <person name="Yu H."/>
            <person name="Morgan-Lang C."/>
            <person name="Hatzenpichler R."/>
            <person name="Goudeau D."/>
            <person name="Malmstrom R."/>
            <person name="Brazelton W.J."/>
            <person name="Woyke T."/>
            <person name="Hallam S.J."/>
            <person name="Tyson G.W."/>
            <person name="Wegener G."/>
            <person name="Boetius A."/>
            <person name="Orphan V."/>
        </authorList>
    </citation>
    <scope>NUCLEOTIDE SEQUENCE</scope>
</reference>
<dbReference type="EC" id="1.9.6.1" evidence="2"/>
<dbReference type="Gene3D" id="2.40.40.20">
    <property type="match status" value="1"/>
</dbReference>
<keyword evidence="2" id="KW-0560">Oxidoreductase</keyword>
<dbReference type="SUPFAM" id="SSF50692">
    <property type="entry name" value="ADC-like"/>
    <property type="match status" value="1"/>
</dbReference>
<dbReference type="Pfam" id="PF01568">
    <property type="entry name" value="Molydop_binding"/>
    <property type="match status" value="1"/>
</dbReference>
<dbReference type="GO" id="GO:0050140">
    <property type="term" value="F:nitrate reductase (cytochrome) activity"/>
    <property type="evidence" value="ECO:0007669"/>
    <property type="project" value="UniProtKB-EC"/>
</dbReference>
<gene>
    <name evidence="2" type="primary">napA</name>
    <name evidence="2" type="ORF">NNIPPFBB_00038</name>
</gene>
<organism evidence="2">
    <name type="scientific">Candidatus Methanophaga sp. ANME-1 ERB7</name>
    <dbReference type="NCBI Taxonomy" id="2759913"/>
    <lineage>
        <taxon>Archaea</taxon>
        <taxon>Methanobacteriati</taxon>
        <taxon>Methanobacteriota</taxon>
        <taxon>Stenosarchaea group</taxon>
        <taxon>Methanomicrobia</taxon>
        <taxon>Candidatus Methanophagales</taxon>
        <taxon>Candidatus Methanophagaceae</taxon>
        <taxon>Candidatus Methanophaga</taxon>
    </lineage>
</organism>
<evidence type="ECO:0000259" key="1">
    <source>
        <dbReference type="Pfam" id="PF01568"/>
    </source>
</evidence>
<dbReference type="GO" id="GO:0043546">
    <property type="term" value="F:molybdopterin cofactor binding"/>
    <property type="evidence" value="ECO:0007669"/>
    <property type="project" value="InterPro"/>
</dbReference>
<accession>A0A7G9ZCK9</accession>
<evidence type="ECO:0000313" key="2">
    <source>
        <dbReference type="EMBL" id="QNO57993.1"/>
    </source>
</evidence>
<dbReference type="EMBL" id="MT631709">
    <property type="protein sequence ID" value="QNO57993.1"/>
    <property type="molecule type" value="Genomic_DNA"/>
</dbReference>
<sequence>MYKKMMKFKDYPEIAKEYPLILMTGSKLEMYTHSMMRNISELYEQFPENLLKINPERAAKLEIEDGDVVSDKRLFCGIFIRNVIYRLSLIEVPGCKTQIIFLKAAEKIGNT</sequence>
<dbReference type="InterPro" id="IPR009010">
    <property type="entry name" value="Asp_de-COase-like_dom_sf"/>
</dbReference>
<name>A0A7G9ZCK9_9EURY</name>
<protein>
    <submittedName>
        <fullName evidence="2">Periplasmic nitrate reductase</fullName>
        <ecNumber evidence="2">1.9.6.1</ecNumber>
    </submittedName>
</protein>